<keyword evidence="3" id="KW-0963">Cytoplasm</keyword>
<keyword evidence="9" id="KW-1185">Reference proteome</keyword>
<dbReference type="GO" id="GO:0005737">
    <property type="term" value="C:cytoplasm"/>
    <property type="evidence" value="ECO:0007669"/>
    <property type="project" value="UniProtKB-SubCell"/>
</dbReference>
<accession>A0A8K0K7R8</accession>
<reference evidence="8" key="1">
    <citation type="submission" date="2013-04" db="EMBL/GenBank/DDBJ databases">
        <authorList>
            <person name="Qu J."/>
            <person name="Murali S.C."/>
            <person name="Bandaranaike D."/>
            <person name="Bellair M."/>
            <person name="Blankenburg K."/>
            <person name="Chao H."/>
            <person name="Dinh H."/>
            <person name="Doddapaneni H."/>
            <person name="Downs B."/>
            <person name="Dugan-Rocha S."/>
            <person name="Elkadiri S."/>
            <person name="Gnanaolivu R.D."/>
            <person name="Hernandez B."/>
            <person name="Javaid M."/>
            <person name="Jayaseelan J.C."/>
            <person name="Lee S."/>
            <person name="Li M."/>
            <person name="Ming W."/>
            <person name="Munidasa M."/>
            <person name="Muniz J."/>
            <person name="Nguyen L."/>
            <person name="Ongeri F."/>
            <person name="Osuji N."/>
            <person name="Pu L.-L."/>
            <person name="Puazo M."/>
            <person name="Qu C."/>
            <person name="Quiroz J."/>
            <person name="Raj R."/>
            <person name="Weissenberger G."/>
            <person name="Xin Y."/>
            <person name="Zou X."/>
            <person name="Han Y."/>
            <person name="Richards S."/>
            <person name="Worley K."/>
            <person name="Muzny D."/>
            <person name="Gibbs R."/>
        </authorList>
    </citation>
    <scope>NUCLEOTIDE SEQUENCE</scope>
    <source>
        <strain evidence="8">Sampled in the wild</strain>
    </source>
</reference>
<evidence type="ECO:0000313" key="9">
    <source>
        <dbReference type="Proteomes" id="UP000792457"/>
    </source>
</evidence>
<evidence type="ECO:0000256" key="3">
    <source>
        <dbReference type="ARBA" id="ARBA00022490"/>
    </source>
</evidence>
<comment type="subcellular location">
    <subcellularLocation>
        <location evidence="2">Cytoplasm</location>
    </subcellularLocation>
    <subcellularLocation>
        <location evidence="1">Nucleus</location>
    </subcellularLocation>
</comment>
<organism evidence="8 9">
    <name type="scientific">Ladona fulva</name>
    <name type="common">Scarce chaser dragonfly</name>
    <name type="synonym">Libellula fulva</name>
    <dbReference type="NCBI Taxonomy" id="123851"/>
    <lineage>
        <taxon>Eukaryota</taxon>
        <taxon>Metazoa</taxon>
        <taxon>Ecdysozoa</taxon>
        <taxon>Arthropoda</taxon>
        <taxon>Hexapoda</taxon>
        <taxon>Insecta</taxon>
        <taxon>Pterygota</taxon>
        <taxon>Palaeoptera</taxon>
        <taxon>Odonata</taxon>
        <taxon>Epiprocta</taxon>
        <taxon>Anisoptera</taxon>
        <taxon>Libelluloidea</taxon>
        <taxon>Libellulidae</taxon>
        <taxon>Ladona</taxon>
    </lineage>
</organism>
<dbReference type="Pfam" id="PF18392">
    <property type="entry name" value="CSN7a_helixI"/>
    <property type="match status" value="1"/>
</dbReference>
<dbReference type="EMBL" id="KZ308455">
    <property type="protein sequence ID" value="KAG8229937.1"/>
    <property type="molecule type" value="Genomic_DNA"/>
</dbReference>
<dbReference type="AlphaFoldDB" id="A0A8K0K7R8"/>
<dbReference type="GO" id="GO:0010387">
    <property type="term" value="P:COP9 signalosome assembly"/>
    <property type="evidence" value="ECO:0007669"/>
    <property type="project" value="InterPro"/>
</dbReference>
<proteinExistence type="predicted"/>
<keyword evidence="5" id="KW-0539">Nucleus</keyword>
<feature type="domain" description="COP9 signalosome complex subunit 7 helix I" evidence="7">
    <location>
        <begin position="29"/>
        <end position="78"/>
    </location>
</feature>
<name>A0A8K0K7R8_LADFU</name>
<evidence type="ECO:0000256" key="5">
    <source>
        <dbReference type="ARBA" id="ARBA00023242"/>
    </source>
</evidence>
<dbReference type="InterPro" id="IPR045237">
    <property type="entry name" value="COPS7/eIF3m"/>
</dbReference>
<dbReference type="PANTHER" id="PTHR15350">
    <property type="entry name" value="COP9 SIGNALOSOME COMPLEX SUBUNIT 7/DENDRITIC CELL PROTEIN GA17"/>
    <property type="match status" value="1"/>
</dbReference>
<evidence type="ECO:0000256" key="1">
    <source>
        <dbReference type="ARBA" id="ARBA00004123"/>
    </source>
</evidence>
<keyword evidence="4" id="KW-0736">Signalosome</keyword>
<evidence type="ECO:0000259" key="7">
    <source>
        <dbReference type="Pfam" id="PF18392"/>
    </source>
</evidence>
<evidence type="ECO:0000256" key="2">
    <source>
        <dbReference type="ARBA" id="ARBA00004496"/>
    </source>
</evidence>
<gene>
    <name evidence="8" type="ORF">J437_LFUL011081</name>
</gene>
<evidence type="ECO:0000256" key="6">
    <source>
        <dbReference type="SAM" id="MobiDB-lite"/>
    </source>
</evidence>
<dbReference type="OrthoDB" id="10265275at2759"/>
<sequence length="127" mass="14371">MYIIHGKLDQKNSQLEVDYAIGRDIRTADIGTIVSTLQEWCNSCETVLSCVESQINRANSEKNRRVKHKEAVEQEVVNIKKTLKTQVQDTDEVMATDSREAVAQCDKGKKQLKSKGLRGSGKFWQKS</sequence>
<comment type="caution">
    <text evidence="8">The sequence shown here is derived from an EMBL/GenBank/DDBJ whole genome shotgun (WGS) entry which is preliminary data.</text>
</comment>
<evidence type="ECO:0000256" key="4">
    <source>
        <dbReference type="ARBA" id="ARBA00022790"/>
    </source>
</evidence>
<evidence type="ECO:0000313" key="8">
    <source>
        <dbReference type="EMBL" id="KAG8229937.1"/>
    </source>
</evidence>
<dbReference type="GO" id="GO:0008180">
    <property type="term" value="C:COP9 signalosome"/>
    <property type="evidence" value="ECO:0007669"/>
    <property type="project" value="UniProtKB-KW"/>
</dbReference>
<protein>
    <recommendedName>
        <fullName evidence="7">COP9 signalosome complex subunit 7 helix I domain-containing protein</fullName>
    </recommendedName>
</protein>
<dbReference type="InterPro" id="IPR041481">
    <property type="entry name" value="CSN7_helixI"/>
</dbReference>
<reference evidence="8" key="2">
    <citation type="submission" date="2017-10" db="EMBL/GenBank/DDBJ databases">
        <title>Ladona fulva Genome sequencing and assembly.</title>
        <authorList>
            <person name="Murali S."/>
            <person name="Richards S."/>
            <person name="Bandaranaike D."/>
            <person name="Bellair M."/>
            <person name="Blankenburg K."/>
            <person name="Chao H."/>
            <person name="Dinh H."/>
            <person name="Doddapaneni H."/>
            <person name="Dugan-Rocha S."/>
            <person name="Elkadiri S."/>
            <person name="Gnanaolivu R."/>
            <person name="Hernandez B."/>
            <person name="Skinner E."/>
            <person name="Javaid M."/>
            <person name="Lee S."/>
            <person name="Li M."/>
            <person name="Ming W."/>
            <person name="Munidasa M."/>
            <person name="Muniz J."/>
            <person name="Nguyen L."/>
            <person name="Hughes D."/>
            <person name="Osuji N."/>
            <person name="Pu L.-L."/>
            <person name="Puazo M."/>
            <person name="Qu C."/>
            <person name="Quiroz J."/>
            <person name="Raj R."/>
            <person name="Weissenberger G."/>
            <person name="Xin Y."/>
            <person name="Zou X."/>
            <person name="Han Y."/>
            <person name="Worley K."/>
            <person name="Muzny D."/>
            <person name="Gibbs R."/>
        </authorList>
    </citation>
    <scope>NUCLEOTIDE SEQUENCE</scope>
    <source>
        <strain evidence="8">Sampled in the wild</strain>
    </source>
</reference>
<dbReference type="Proteomes" id="UP000792457">
    <property type="component" value="Unassembled WGS sequence"/>
</dbReference>
<dbReference type="PANTHER" id="PTHR15350:SF5">
    <property type="entry name" value="COP9 SIGNALOSOME COMPLEX SUBUNIT 7"/>
    <property type="match status" value="1"/>
</dbReference>
<feature type="region of interest" description="Disordered" evidence="6">
    <location>
        <begin position="105"/>
        <end position="127"/>
    </location>
</feature>